<dbReference type="STRING" id="926559.JoomaDRAFT_0681"/>
<sequence>MVSLYLMQKPNKIAAFFFLGLFSLMMLHQVFPHLHHQHEDSHSHLDIAHTGEDNHHDDSSQEKEDSPYGFFGFVMDMHTHTTVSSDIVLLERNTIEKKTVVDKDVLESVVETKGFFSVEYRQNSKQPVYYPPNNYFNSYLSSLDSRGPPTC</sequence>
<dbReference type="Proteomes" id="UP000004690">
    <property type="component" value="Unassembled WGS sequence"/>
</dbReference>
<organism evidence="1 2">
    <name type="scientific">Galbibacter orientalis DSM 19592</name>
    <dbReference type="NCBI Taxonomy" id="926559"/>
    <lineage>
        <taxon>Bacteria</taxon>
        <taxon>Pseudomonadati</taxon>
        <taxon>Bacteroidota</taxon>
        <taxon>Flavobacteriia</taxon>
        <taxon>Flavobacteriales</taxon>
        <taxon>Flavobacteriaceae</taxon>
        <taxon>Galbibacter</taxon>
    </lineage>
</organism>
<dbReference type="EMBL" id="JH651379">
    <property type="protein sequence ID" value="EIJ37718.1"/>
    <property type="molecule type" value="Genomic_DNA"/>
</dbReference>
<name>I3C275_9FLAO</name>
<evidence type="ECO:0000313" key="1">
    <source>
        <dbReference type="EMBL" id="EIJ37718.1"/>
    </source>
</evidence>
<accession>I3C275</accession>
<keyword evidence="2" id="KW-1185">Reference proteome</keyword>
<protein>
    <submittedName>
        <fullName evidence="1">Uncharacterized protein</fullName>
    </submittedName>
</protein>
<dbReference type="AlphaFoldDB" id="I3C275"/>
<gene>
    <name evidence="1" type="ORF">JoomaDRAFT_0681</name>
</gene>
<proteinExistence type="predicted"/>
<dbReference type="eggNOG" id="ENOG5030N1T">
    <property type="taxonomic scope" value="Bacteria"/>
</dbReference>
<reference evidence="1 2" key="1">
    <citation type="submission" date="2012-02" db="EMBL/GenBank/DDBJ databases">
        <title>Improved High-Quality Draft genome of Joostella marina DSM 19592.</title>
        <authorList>
            <consortium name="US DOE Joint Genome Institute (JGI-PGF)"/>
            <person name="Lucas S."/>
            <person name="Copeland A."/>
            <person name="Lapidus A."/>
            <person name="Bruce D."/>
            <person name="Goodwin L."/>
            <person name="Pitluck S."/>
            <person name="Peters L."/>
            <person name="Chertkov O."/>
            <person name="Ovchinnikova G."/>
            <person name="Kyrpides N."/>
            <person name="Mavromatis K."/>
            <person name="Detter J.C."/>
            <person name="Han C."/>
            <person name="Land M."/>
            <person name="Hauser L."/>
            <person name="Markowitz V."/>
            <person name="Cheng J.-F."/>
            <person name="Hugenholtz P."/>
            <person name="Woyke T."/>
            <person name="Wu D."/>
            <person name="Tindall B."/>
            <person name="Brambilla E."/>
            <person name="Klenk H.-P."/>
            <person name="Eisen J.A."/>
        </authorList>
    </citation>
    <scope>NUCLEOTIDE SEQUENCE [LARGE SCALE GENOMIC DNA]</scope>
    <source>
        <strain evidence="1 2">DSM 19592</strain>
    </source>
</reference>
<dbReference type="HOGENOM" id="CLU_1793739_0_0_10"/>
<evidence type="ECO:0000313" key="2">
    <source>
        <dbReference type="Proteomes" id="UP000004690"/>
    </source>
</evidence>